<dbReference type="Gene3D" id="3.60.10.10">
    <property type="entry name" value="Endonuclease/exonuclease/phosphatase"/>
    <property type="match status" value="1"/>
</dbReference>
<keyword evidence="3" id="KW-0269">Exonuclease</keyword>
<gene>
    <name evidence="3" type="ORF">C8D89_12928</name>
</gene>
<dbReference type="SUPFAM" id="SSF56219">
    <property type="entry name" value="DNase I-like"/>
    <property type="match status" value="1"/>
</dbReference>
<dbReference type="Proteomes" id="UP000245639">
    <property type="component" value="Unassembled WGS sequence"/>
</dbReference>
<evidence type="ECO:0000313" key="4">
    <source>
        <dbReference type="Proteomes" id="UP000245639"/>
    </source>
</evidence>
<keyword evidence="1" id="KW-1133">Transmembrane helix</keyword>
<evidence type="ECO:0000256" key="1">
    <source>
        <dbReference type="SAM" id="Phobius"/>
    </source>
</evidence>
<dbReference type="AlphaFoldDB" id="A0A2U1E9B2"/>
<dbReference type="RefSeq" id="WP_116711333.1">
    <property type="nucleotide sequence ID" value="NZ_QEKW01000029.1"/>
</dbReference>
<evidence type="ECO:0000313" key="3">
    <source>
        <dbReference type="EMBL" id="PVY96533.1"/>
    </source>
</evidence>
<keyword evidence="3" id="KW-0378">Hydrolase</keyword>
<dbReference type="EMBL" id="QEKW01000029">
    <property type="protein sequence ID" value="PVY96533.1"/>
    <property type="molecule type" value="Genomic_DNA"/>
</dbReference>
<keyword evidence="4" id="KW-1185">Reference proteome</keyword>
<dbReference type="InterPro" id="IPR036691">
    <property type="entry name" value="Endo/exonu/phosph_ase_sf"/>
</dbReference>
<feature type="domain" description="Endonuclease/exonuclease/phosphatase" evidence="2">
    <location>
        <begin position="105"/>
        <end position="313"/>
    </location>
</feature>
<keyword evidence="1" id="KW-0812">Transmembrane</keyword>
<protein>
    <submittedName>
        <fullName evidence="3">Endonuclease/exonuclease/phosphatase (EEP) superfamily protein YafD</fullName>
    </submittedName>
</protein>
<keyword evidence="3" id="KW-0540">Nuclease</keyword>
<sequence length="333" mass="34005">MATVLRRLVSGVLWLGAAVAALWVPFWWWAPIAPPEAFALLALTPVAAALALAVGVVALVLRRRAAGAVALVAGLVLAAVVVPRAVDDRDPGGAPGPGRAPVVVATVNLQFGRGDPAAVTALVREQRVDVLGLQEVTPEAEQRLVAAGLRAELPFTESAARPGAGGTAIVSRHPLVPSGLTLRPGEFSQVTARVLAPAGPVDVVVAHPEAPVFRGDPAGWAREIADLPAPAPAGGTARLVLGDLNATLDHRPLRRLLADGTWRDAGASLGAGLRGTWPTDGVLPPFAAIDHVLVSGPATPTGLVIRRLPTTDHAGLVVTLLVRDGRAGVTPGA</sequence>
<proteinExistence type="predicted"/>
<dbReference type="InterPro" id="IPR005135">
    <property type="entry name" value="Endo/exonuclease/phosphatase"/>
</dbReference>
<reference evidence="3 4" key="1">
    <citation type="submission" date="2018-04" db="EMBL/GenBank/DDBJ databases">
        <title>Genomic Encyclopedia of Type Strains, Phase IV (KMG-IV): sequencing the most valuable type-strain genomes for metagenomic binning, comparative biology and taxonomic classification.</title>
        <authorList>
            <person name="Goeker M."/>
        </authorList>
    </citation>
    <scope>NUCLEOTIDE SEQUENCE [LARGE SCALE GENOMIC DNA]</scope>
    <source>
        <strain evidence="3 4">DSM 45771</strain>
    </source>
</reference>
<name>A0A2U1E9B2_9PSEU</name>
<dbReference type="Pfam" id="PF03372">
    <property type="entry name" value="Exo_endo_phos"/>
    <property type="match status" value="1"/>
</dbReference>
<evidence type="ECO:0000259" key="2">
    <source>
        <dbReference type="Pfam" id="PF03372"/>
    </source>
</evidence>
<feature type="transmembrane region" description="Helical" evidence="1">
    <location>
        <begin position="37"/>
        <end position="61"/>
    </location>
</feature>
<accession>A0A2U1E9B2</accession>
<dbReference type="GO" id="GO:0004527">
    <property type="term" value="F:exonuclease activity"/>
    <property type="evidence" value="ECO:0007669"/>
    <property type="project" value="UniProtKB-KW"/>
</dbReference>
<organism evidence="3 4">
    <name type="scientific">Actinomycetospora cinnamomea</name>
    <dbReference type="NCBI Taxonomy" id="663609"/>
    <lineage>
        <taxon>Bacteria</taxon>
        <taxon>Bacillati</taxon>
        <taxon>Actinomycetota</taxon>
        <taxon>Actinomycetes</taxon>
        <taxon>Pseudonocardiales</taxon>
        <taxon>Pseudonocardiaceae</taxon>
        <taxon>Actinomycetospora</taxon>
    </lineage>
</organism>
<feature type="transmembrane region" description="Helical" evidence="1">
    <location>
        <begin position="12"/>
        <end position="31"/>
    </location>
</feature>
<comment type="caution">
    <text evidence="3">The sequence shown here is derived from an EMBL/GenBank/DDBJ whole genome shotgun (WGS) entry which is preliminary data.</text>
</comment>
<dbReference type="OrthoDB" id="2340043at2"/>
<feature type="transmembrane region" description="Helical" evidence="1">
    <location>
        <begin position="68"/>
        <end position="86"/>
    </location>
</feature>
<dbReference type="GO" id="GO:0004519">
    <property type="term" value="F:endonuclease activity"/>
    <property type="evidence" value="ECO:0007669"/>
    <property type="project" value="UniProtKB-KW"/>
</dbReference>
<keyword evidence="3" id="KW-0255">Endonuclease</keyword>
<keyword evidence="1" id="KW-0472">Membrane</keyword>